<comment type="function">
    <text evidence="9 10">The RecF protein is involved in DNA metabolism; it is required for DNA replication and normal SOS inducibility. RecF binds preferentially to single-stranded, linear DNA. It also seems to bind ATP.</text>
</comment>
<dbReference type="Gene3D" id="3.40.50.300">
    <property type="entry name" value="P-loop containing nucleotide triphosphate hydrolases"/>
    <property type="match status" value="1"/>
</dbReference>
<evidence type="ECO:0000256" key="4">
    <source>
        <dbReference type="ARBA" id="ARBA00022490"/>
    </source>
</evidence>
<dbReference type="PANTHER" id="PTHR32182">
    <property type="entry name" value="DNA REPLICATION AND REPAIR PROTEIN RECF"/>
    <property type="match status" value="1"/>
</dbReference>
<evidence type="ECO:0000256" key="1">
    <source>
        <dbReference type="ARBA" id="ARBA00004496"/>
    </source>
</evidence>
<dbReference type="GO" id="GO:0006302">
    <property type="term" value="P:double-strand break repair"/>
    <property type="evidence" value="ECO:0007669"/>
    <property type="project" value="TreeGrafter"/>
</dbReference>
<dbReference type="InterPro" id="IPR003395">
    <property type="entry name" value="RecF/RecN/SMC_N"/>
</dbReference>
<evidence type="ECO:0000256" key="7">
    <source>
        <dbReference type="ARBA" id="ARBA00022840"/>
    </source>
</evidence>
<evidence type="ECO:0000313" key="12">
    <source>
        <dbReference type="EMBL" id="PWW81292.1"/>
    </source>
</evidence>
<comment type="caution">
    <text evidence="12">The sequence shown here is derived from an EMBL/GenBank/DDBJ whole genome shotgun (WGS) entry which is preliminary data.</text>
</comment>
<keyword evidence="9 10" id="KW-0234">DNA repair</keyword>
<keyword evidence="9 10" id="KW-0227">DNA damage</keyword>
<evidence type="ECO:0000256" key="10">
    <source>
        <dbReference type="RuleBase" id="RU000578"/>
    </source>
</evidence>
<keyword evidence="9 10" id="KW-0742">SOS response</keyword>
<protein>
    <recommendedName>
        <fullName evidence="3 9">DNA replication and repair protein RecF</fullName>
    </recommendedName>
</protein>
<feature type="domain" description="RecF/RecN/SMC N-terminal" evidence="11">
    <location>
        <begin position="3"/>
        <end position="351"/>
    </location>
</feature>
<evidence type="ECO:0000313" key="13">
    <source>
        <dbReference type="Proteomes" id="UP000246278"/>
    </source>
</evidence>
<keyword evidence="4 9" id="KW-0963">Cytoplasm</keyword>
<dbReference type="OrthoDB" id="9803889at2"/>
<keyword evidence="13" id="KW-1185">Reference proteome</keyword>
<evidence type="ECO:0000256" key="6">
    <source>
        <dbReference type="ARBA" id="ARBA00022741"/>
    </source>
</evidence>
<evidence type="ECO:0000256" key="2">
    <source>
        <dbReference type="ARBA" id="ARBA00008016"/>
    </source>
</evidence>
<keyword evidence="5 9" id="KW-0235">DNA replication</keyword>
<dbReference type="GO" id="GO:0005524">
    <property type="term" value="F:ATP binding"/>
    <property type="evidence" value="ECO:0007669"/>
    <property type="project" value="UniProtKB-UniRule"/>
</dbReference>
<dbReference type="Proteomes" id="UP000246278">
    <property type="component" value="Unassembled WGS sequence"/>
</dbReference>
<evidence type="ECO:0000256" key="9">
    <source>
        <dbReference type="HAMAP-Rule" id="MF_00365"/>
    </source>
</evidence>
<feature type="binding site" evidence="9">
    <location>
        <begin position="30"/>
        <end position="37"/>
    </location>
    <ligand>
        <name>ATP</name>
        <dbReference type="ChEBI" id="CHEBI:30616"/>
    </ligand>
</feature>
<dbReference type="InterPro" id="IPR042174">
    <property type="entry name" value="RecF_2"/>
</dbReference>
<dbReference type="EMBL" id="PDNZ01000008">
    <property type="protein sequence ID" value="PWW81292.1"/>
    <property type="molecule type" value="Genomic_DNA"/>
</dbReference>
<dbReference type="InterPro" id="IPR001238">
    <property type="entry name" value="DNA-binding_RecF"/>
</dbReference>
<dbReference type="PANTHER" id="PTHR32182:SF0">
    <property type="entry name" value="DNA REPLICATION AND REPAIR PROTEIN RECF"/>
    <property type="match status" value="1"/>
</dbReference>
<dbReference type="GO" id="GO:0005737">
    <property type="term" value="C:cytoplasm"/>
    <property type="evidence" value="ECO:0007669"/>
    <property type="project" value="UniProtKB-SubCell"/>
</dbReference>
<keyword evidence="6 9" id="KW-0547">Nucleotide-binding</keyword>
<evidence type="ECO:0000256" key="3">
    <source>
        <dbReference type="ARBA" id="ARBA00020170"/>
    </source>
</evidence>
<dbReference type="NCBIfam" id="TIGR00611">
    <property type="entry name" value="recf"/>
    <property type="match status" value="1"/>
</dbReference>
<evidence type="ECO:0000259" key="11">
    <source>
        <dbReference type="Pfam" id="PF02463"/>
    </source>
</evidence>
<dbReference type="Pfam" id="PF02463">
    <property type="entry name" value="SMC_N"/>
    <property type="match status" value="1"/>
</dbReference>
<dbReference type="Gene3D" id="1.20.1050.90">
    <property type="entry name" value="RecF/RecN/SMC, N-terminal domain"/>
    <property type="match status" value="1"/>
</dbReference>
<comment type="subcellular location">
    <subcellularLocation>
        <location evidence="1 9 10">Cytoplasm</location>
    </subcellularLocation>
</comment>
<sequence length="371" mass="41956">MRLQEIKLVNFRKHSDLTFVPSDGINVLYGPNGSGKTNILEAVHYCALAKGFNKSLDRECLRFTADYFLLQSRFADERDIEITVKVSYAKTSDKKIFINSEELKKYSGLIGRIPCITFSPMELTVINGSPQERRRFIDNALSQTDKRYLDDLLQYRRVLQQRNTLLSAMDGRCGNGANLEAWTEKLSFLAGSIVSARLNFMDRLLACCSPVYEQLGLGEVPGIGYRSSVSRQVVGMKEKEIAETMMHRFREVASQELHRKLTLLGPHRDDIVFRLDGVEVKKYASQGQLRTFLIAIKLALQRLIREVTGESPLFLLDDLFSELDRNRVEKVLLLLEGSGQSIITATDKPEFDGIHCISIRKIAGAIQGEDP</sequence>
<dbReference type="InterPro" id="IPR018078">
    <property type="entry name" value="DNA-binding_RecF_CS"/>
</dbReference>
<comment type="similarity">
    <text evidence="2 9 10">Belongs to the RecF family.</text>
</comment>
<evidence type="ECO:0000256" key="5">
    <source>
        <dbReference type="ARBA" id="ARBA00022705"/>
    </source>
</evidence>
<evidence type="ECO:0000256" key="8">
    <source>
        <dbReference type="ARBA" id="ARBA00023125"/>
    </source>
</evidence>
<gene>
    <name evidence="9" type="primary">recF</name>
    <name evidence="12" type="ORF">CR164_11165</name>
</gene>
<keyword evidence="8 9" id="KW-0238">DNA-binding</keyword>
<proteinExistence type="inferred from homology"/>
<name>A0A317T3K9_9CHLB</name>
<dbReference type="InterPro" id="IPR027417">
    <property type="entry name" value="P-loop_NTPase"/>
</dbReference>
<dbReference type="GO" id="GO:0009432">
    <property type="term" value="P:SOS response"/>
    <property type="evidence" value="ECO:0007669"/>
    <property type="project" value="UniProtKB-UniRule"/>
</dbReference>
<dbReference type="RefSeq" id="WP_110024080.1">
    <property type="nucleotide sequence ID" value="NZ_PDNZ01000008.1"/>
</dbReference>
<accession>A0A317T3K9</accession>
<organism evidence="12 13">
    <name type="scientific">Prosthecochloris marina</name>
    <dbReference type="NCBI Taxonomy" id="2017681"/>
    <lineage>
        <taxon>Bacteria</taxon>
        <taxon>Pseudomonadati</taxon>
        <taxon>Chlorobiota</taxon>
        <taxon>Chlorobiia</taxon>
        <taxon>Chlorobiales</taxon>
        <taxon>Chlorobiaceae</taxon>
        <taxon>Prosthecochloris</taxon>
    </lineage>
</organism>
<keyword evidence="7 9" id="KW-0067">ATP-binding</keyword>
<dbReference type="SUPFAM" id="SSF52540">
    <property type="entry name" value="P-loop containing nucleoside triphosphate hydrolases"/>
    <property type="match status" value="1"/>
</dbReference>
<dbReference type="HAMAP" id="MF_00365">
    <property type="entry name" value="RecF"/>
    <property type="match status" value="1"/>
</dbReference>
<dbReference type="GO" id="GO:0006260">
    <property type="term" value="P:DNA replication"/>
    <property type="evidence" value="ECO:0007669"/>
    <property type="project" value="UniProtKB-UniRule"/>
</dbReference>
<dbReference type="AlphaFoldDB" id="A0A317T3K9"/>
<dbReference type="PROSITE" id="PS00618">
    <property type="entry name" value="RECF_2"/>
    <property type="match status" value="1"/>
</dbReference>
<dbReference type="GO" id="GO:0000731">
    <property type="term" value="P:DNA synthesis involved in DNA repair"/>
    <property type="evidence" value="ECO:0007669"/>
    <property type="project" value="TreeGrafter"/>
</dbReference>
<reference evidence="13" key="1">
    <citation type="submission" date="2017-10" db="EMBL/GenBank/DDBJ databases">
        <authorList>
            <person name="Gaisin V.A."/>
            <person name="Rysina M.S."/>
            <person name="Grouzdev D.S."/>
        </authorList>
    </citation>
    <scope>NUCLEOTIDE SEQUENCE [LARGE SCALE GENOMIC DNA]</scope>
    <source>
        <strain evidence="13">V1</strain>
    </source>
</reference>
<dbReference type="GO" id="GO:0003697">
    <property type="term" value="F:single-stranded DNA binding"/>
    <property type="evidence" value="ECO:0007669"/>
    <property type="project" value="UniProtKB-UniRule"/>
</dbReference>